<dbReference type="AlphaFoldDB" id="A0A2S6FNF7"/>
<name>A0A2S6FNF7_9PSED</name>
<dbReference type="Proteomes" id="UP000238541">
    <property type="component" value="Unassembled WGS sequence"/>
</dbReference>
<dbReference type="RefSeq" id="WP_104448099.1">
    <property type="nucleotide sequence ID" value="NZ_JBLZZR010000218.1"/>
</dbReference>
<organism evidence="1 2">
    <name type="scientific">Pseudomonas laurylsulfatiphila</name>
    <dbReference type="NCBI Taxonomy" id="2011015"/>
    <lineage>
        <taxon>Bacteria</taxon>
        <taxon>Pseudomonadati</taxon>
        <taxon>Pseudomonadota</taxon>
        <taxon>Gammaproteobacteria</taxon>
        <taxon>Pseudomonadales</taxon>
        <taxon>Pseudomonadaceae</taxon>
        <taxon>Pseudomonas</taxon>
    </lineage>
</organism>
<keyword evidence="2" id="KW-1185">Reference proteome</keyword>
<evidence type="ECO:0000313" key="1">
    <source>
        <dbReference type="EMBL" id="PPK39009.1"/>
    </source>
</evidence>
<evidence type="ECO:0008006" key="3">
    <source>
        <dbReference type="Google" id="ProtNLM"/>
    </source>
</evidence>
<dbReference type="Gene3D" id="3.10.450.50">
    <property type="match status" value="1"/>
</dbReference>
<dbReference type="InterPro" id="IPR032710">
    <property type="entry name" value="NTF2-like_dom_sf"/>
</dbReference>
<protein>
    <recommendedName>
        <fullName evidence="3">Nuclear transport factor 2 family protein</fullName>
    </recommendedName>
</protein>
<dbReference type="SUPFAM" id="SSF54427">
    <property type="entry name" value="NTF2-like"/>
    <property type="match status" value="1"/>
</dbReference>
<dbReference type="EMBL" id="NIRS01000002">
    <property type="protein sequence ID" value="PPK39009.1"/>
    <property type="molecule type" value="Genomic_DNA"/>
</dbReference>
<dbReference type="Pfam" id="PF12893">
    <property type="entry name" value="Lumazine_bd_2"/>
    <property type="match status" value="1"/>
</dbReference>
<proteinExistence type="predicted"/>
<gene>
    <name evidence="1" type="ORF">CD175_05790</name>
</gene>
<accession>A0A2S6FNF7</accession>
<sequence length="126" mass="13768">MSGITYVQEYNAVVEVLNKYSEGGVKAKSEIMKPAFSDKATMFAVDSGKLVGGGIEGLFEAIDTQFKPSPDARSAVVSIDIVGTTASARVDTDNLSGFRFTDFFHLLKVEGEWTIVSKIYYSHRNT</sequence>
<evidence type="ECO:0000313" key="2">
    <source>
        <dbReference type="Proteomes" id="UP000238541"/>
    </source>
</evidence>
<comment type="caution">
    <text evidence="1">The sequence shown here is derived from an EMBL/GenBank/DDBJ whole genome shotgun (WGS) entry which is preliminary data.</text>
</comment>
<reference evidence="2" key="1">
    <citation type="submission" date="2017-06" db="EMBL/GenBank/DDBJ databases">
        <authorList>
            <person name="Furmanczyk E.M."/>
        </authorList>
    </citation>
    <scope>NUCLEOTIDE SEQUENCE [LARGE SCALE GENOMIC DNA]</scope>
    <source>
        <strain evidence="2">AP3_16</strain>
    </source>
</reference>
<dbReference type="InterPro" id="IPR039437">
    <property type="entry name" value="FrzH/put_lumazine-bd"/>
</dbReference>